<comment type="caution">
    <text evidence="2">The sequence shown here is derived from an EMBL/GenBank/DDBJ whole genome shotgun (WGS) entry which is preliminary data.</text>
</comment>
<proteinExistence type="predicted"/>
<dbReference type="CDD" id="cd05403">
    <property type="entry name" value="NT_KNTase_like"/>
    <property type="match status" value="1"/>
</dbReference>
<feature type="domain" description="Polymerase nucleotidyl transferase" evidence="1">
    <location>
        <begin position="87"/>
        <end position="132"/>
    </location>
</feature>
<dbReference type="SUPFAM" id="SSF81301">
    <property type="entry name" value="Nucleotidyltransferase"/>
    <property type="match status" value="1"/>
</dbReference>
<protein>
    <submittedName>
        <fullName evidence="2">Polymerase beta domain protein region protein</fullName>
    </submittedName>
</protein>
<dbReference type="AlphaFoldDB" id="A0A0G0W6V8"/>
<reference evidence="2 3" key="1">
    <citation type="journal article" date="2015" name="Nature">
        <title>rRNA introns, odd ribosomes, and small enigmatic genomes across a large radiation of phyla.</title>
        <authorList>
            <person name="Brown C.T."/>
            <person name="Hug L.A."/>
            <person name="Thomas B.C."/>
            <person name="Sharon I."/>
            <person name="Castelle C.J."/>
            <person name="Singh A."/>
            <person name="Wilkins M.J."/>
            <person name="Williams K.H."/>
            <person name="Banfield J.F."/>
        </authorList>
    </citation>
    <scope>NUCLEOTIDE SEQUENCE [LARGE SCALE GENOMIC DNA]</scope>
</reference>
<organism evidence="2 3">
    <name type="scientific">candidate division CPR2 bacterium GW2011_GWC1_41_48</name>
    <dbReference type="NCBI Taxonomy" id="1618344"/>
    <lineage>
        <taxon>Bacteria</taxon>
        <taxon>Bacteria division CPR2</taxon>
    </lineage>
</organism>
<accession>A0A0G0W6V8</accession>
<evidence type="ECO:0000313" key="3">
    <source>
        <dbReference type="Proteomes" id="UP000033869"/>
    </source>
</evidence>
<dbReference type="Gene3D" id="3.30.460.10">
    <property type="entry name" value="Beta Polymerase, domain 2"/>
    <property type="match status" value="1"/>
</dbReference>
<dbReference type="GO" id="GO:0016779">
    <property type="term" value="F:nucleotidyltransferase activity"/>
    <property type="evidence" value="ECO:0007669"/>
    <property type="project" value="InterPro"/>
</dbReference>
<evidence type="ECO:0000259" key="1">
    <source>
        <dbReference type="Pfam" id="PF01909"/>
    </source>
</evidence>
<dbReference type="SUPFAM" id="SSF46785">
    <property type="entry name" value="Winged helix' DNA-binding domain"/>
    <property type="match status" value="1"/>
</dbReference>
<dbReference type="Pfam" id="PF01909">
    <property type="entry name" value="NTP_transf_2"/>
    <property type="match status" value="1"/>
</dbReference>
<name>A0A0G0W6V8_UNCC2</name>
<dbReference type="InterPro" id="IPR043519">
    <property type="entry name" value="NT_sf"/>
</dbReference>
<dbReference type="InterPro" id="IPR002934">
    <property type="entry name" value="Polymerase_NTP_transf_dom"/>
</dbReference>
<feature type="non-terminal residue" evidence="2">
    <location>
        <position position="148"/>
    </location>
</feature>
<dbReference type="Gene3D" id="1.10.10.10">
    <property type="entry name" value="Winged helix-like DNA-binding domain superfamily/Winged helix DNA-binding domain"/>
    <property type="match status" value="1"/>
</dbReference>
<sequence length="148" mass="17215">MLKDILLNTAANKVLSFLTLHQDASFYDKEVSEKTGVSRGMTNMILRQFFDAGLLVREKRGRMWFYTLSTKPLFKYYRVYENLVNLENLVKALKPISQRVILFGSTVKGEDTAESDIDLFILTNNKDEVLRVIRNYQTDREIKPVIQT</sequence>
<dbReference type="EMBL" id="LCBL01000005">
    <property type="protein sequence ID" value="KKS08690.1"/>
    <property type="molecule type" value="Genomic_DNA"/>
</dbReference>
<dbReference type="InterPro" id="IPR036388">
    <property type="entry name" value="WH-like_DNA-bd_sf"/>
</dbReference>
<dbReference type="InterPro" id="IPR036390">
    <property type="entry name" value="WH_DNA-bd_sf"/>
</dbReference>
<evidence type="ECO:0000313" key="2">
    <source>
        <dbReference type="EMBL" id="KKS08690.1"/>
    </source>
</evidence>
<gene>
    <name evidence="2" type="ORF">UU65_C0005G0001</name>
</gene>
<dbReference type="Proteomes" id="UP000033869">
    <property type="component" value="Unassembled WGS sequence"/>
</dbReference>